<gene>
    <name evidence="4" type="ORF">IAB78_02215</name>
</gene>
<dbReference type="InterPro" id="IPR018060">
    <property type="entry name" value="HTH_AraC"/>
</dbReference>
<evidence type="ECO:0000313" key="5">
    <source>
        <dbReference type="Proteomes" id="UP000823750"/>
    </source>
</evidence>
<dbReference type="GO" id="GO:0043565">
    <property type="term" value="F:sequence-specific DNA binding"/>
    <property type="evidence" value="ECO:0007669"/>
    <property type="project" value="InterPro"/>
</dbReference>
<evidence type="ECO:0000313" key="4">
    <source>
        <dbReference type="EMBL" id="MBO8485222.1"/>
    </source>
</evidence>
<comment type="caution">
    <text evidence="4">The sequence shown here is derived from an EMBL/GenBank/DDBJ whole genome shotgun (WGS) entry which is preliminary data.</text>
</comment>
<dbReference type="InterPro" id="IPR009057">
    <property type="entry name" value="Homeodomain-like_sf"/>
</dbReference>
<sequence>YKVGFSDPGYFSRSFKKHFGLSPADYIKENRQRQEAES</sequence>
<dbReference type="SUPFAM" id="SSF46689">
    <property type="entry name" value="Homeodomain-like"/>
    <property type="match status" value="1"/>
</dbReference>
<dbReference type="Gene3D" id="1.10.10.60">
    <property type="entry name" value="Homeodomain-like"/>
    <property type="match status" value="1"/>
</dbReference>
<dbReference type="EMBL" id="JADILX010000039">
    <property type="protein sequence ID" value="MBO8485222.1"/>
    <property type="molecule type" value="Genomic_DNA"/>
</dbReference>
<evidence type="ECO:0000256" key="2">
    <source>
        <dbReference type="ARBA" id="ARBA00023163"/>
    </source>
</evidence>
<dbReference type="AlphaFoldDB" id="A0A9D9NRC9"/>
<evidence type="ECO:0000256" key="1">
    <source>
        <dbReference type="ARBA" id="ARBA00023015"/>
    </source>
</evidence>
<name>A0A9D9NRC9_9BACT</name>
<dbReference type="Proteomes" id="UP000823750">
    <property type="component" value="Unassembled WGS sequence"/>
</dbReference>
<reference evidence="4" key="2">
    <citation type="journal article" date="2021" name="PeerJ">
        <title>Extensive microbial diversity within the chicken gut microbiome revealed by metagenomics and culture.</title>
        <authorList>
            <person name="Gilroy R."/>
            <person name="Ravi A."/>
            <person name="Getino M."/>
            <person name="Pursley I."/>
            <person name="Horton D.L."/>
            <person name="Alikhan N.F."/>
            <person name="Baker D."/>
            <person name="Gharbi K."/>
            <person name="Hall N."/>
            <person name="Watson M."/>
            <person name="Adriaenssens E.M."/>
            <person name="Foster-Nyarko E."/>
            <person name="Jarju S."/>
            <person name="Secka A."/>
            <person name="Antonio M."/>
            <person name="Oren A."/>
            <person name="Chaudhuri R.R."/>
            <person name="La Ragione R."/>
            <person name="Hildebrand F."/>
            <person name="Pallen M.J."/>
        </authorList>
    </citation>
    <scope>NUCLEOTIDE SEQUENCE</scope>
    <source>
        <strain evidence="4">B2-16538</strain>
    </source>
</reference>
<organism evidence="4 5">
    <name type="scientific">Candidatus Cryptobacteroides excrementavium</name>
    <dbReference type="NCBI Taxonomy" id="2840759"/>
    <lineage>
        <taxon>Bacteria</taxon>
        <taxon>Pseudomonadati</taxon>
        <taxon>Bacteroidota</taxon>
        <taxon>Bacteroidia</taxon>
        <taxon>Bacteroidales</taxon>
        <taxon>Candidatus Cryptobacteroides</taxon>
    </lineage>
</organism>
<feature type="domain" description="HTH araC/xylS-type" evidence="3">
    <location>
        <begin position="1"/>
        <end position="29"/>
    </location>
</feature>
<dbReference type="GO" id="GO:0003700">
    <property type="term" value="F:DNA-binding transcription factor activity"/>
    <property type="evidence" value="ECO:0007669"/>
    <property type="project" value="InterPro"/>
</dbReference>
<reference evidence="4" key="1">
    <citation type="submission" date="2020-10" db="EMBL/GenBank/DDBJ databases">
        <authorList>
            <person name="Gilroy R."/>
        </authorList>
    </citation>
    <scope>NUCLEOTIDE SEQUENCE</scope>
    <source>
        <strain evidence="4">B2-16538</strain>
    </source>
</reference>
<keyword evidence="2" id="KW-0804">Transcription</keyword>
<keyword evidence="1" id="KW-0805">Transcription regulation</keyword>
<protein>
    <submittedName>
        <fullName evidence="4">Helix-turn-helix domain-containing protein</fullName>
    </submittedName>
</protein>
<evidence type="ECO:0000259" key="3">
    <source>
        <dbReference type="PROSITE" id="PS01124"/>
    </source>
</evidence>
<dbReference type="PROSITE" id="PS01124">
    <property type="entry name" value="HTH_ARAC_FAMILY_2"/>
    <property type="match status" value="1"/>
</dbReference>
<feature type="non-terminal residue" evidence="4">
    <location>
        <position position="1"/>
    </location>
</feature>
<dbReference type="Pfam" id="PF00165">
    <property type="entry name" value="HTH_AraC"/>
    <property type="match status" value="1"/>
</dbReference>
<proteinExistence type="predicted"/>
<accession>A0A9D9NRC9</accession>